<dbReference type="Pfam" id="PF00728">
    <property type="entry name" value="Glyco_hydro_20"/>
    <property type="match status" value="1"/>
</dbReference>
<evidence type="ECO:0000259" key="6">
    <source>
        <dbReference type="SMART" id="SM01081"/>
    </source>
</evidence>
<dbReference type="GO" id="GO:0030203">
    <property type="term" value="P:glycosaminoglycan metabolic process"/>
    <property type="evidence" value="ECO:0007669"/>
    <property type="project" value="TreeGrafter"/>
</dbReference>
<dbReference type="GO" id="GO:0005975">
    <property type="term" value="P:carbohydrate metabolic process"/>
    <property type="evidence" value="ECO:0007669"/>
    <property type="project" value="InterPro"/>
</dbReference>
<dbReference type="EMBL" id="JAHSPG010000012">
    <property type="protein sequence ID" value="MBV4358438.1"/>
    <property type="molecule type" value="Genomic_DNA"/>
</dbReference>
<evidence type="ECO:0000256" key="3">
    <source>
        <dbReference type="ARBA" id="ARBA00022801"/>
    </source>
</evidence>
<dbReference type="Pfam" id="PF03174">
    <property type="entry name" value="CHB_HEX_C"/>
    <property type="match status" value="1"/>
</dbReference>
<dbReference type="PANTHER" id="PTHR22600">
    <property type="entry name" value="BETA-HEXOSAMINIDASE"/>
    <property type="match status" value="1"/>
</dbReference>
<dbReference type="CDD" id="cd02847">
    <property type="entry name" value="E_set_Chitobiase_C"/>
    <property type="match status" value="1"/>
</dbReference>
<dbReference type="InterPro" id="IPR015882">
    <property type="entry name" value="HEX_bac_N"/>
</dbReference>
<evidence type="ECO:0000313" key="7">
    <source>
        <dbReference type="EMBL" id="MBV4358438.1"/>
    </source>
</evidence>
<dbReference type="RefSeq" id="WP_217792117.1">
    <property type="nucleotide sequence ID" value="NZ_JAHSPG010000012.1"/>
</dbReference>
<dbReference type="Pfam" id="PF03173">
    <property type="entry name" value="CHB_HEX"/>
    <property type="match status" value="1"/>
</dbReference>
<dbReference type="InterPro" id="IPR004867">
    <property type="entry name" value="CHB_C_dom"/>
</dbReference>
<evidence type="ECO:0000256" key="5">
    <source>
        <dbReference type="PIRSR" id="PIRSR625705-1"/>
    </source>
</evidence>
<dbReference type="InterPro" id="IPR004866">
    <property type="entry name" value="CHB/HEX_N_dom"/>
</dbReference>
<dbReference type="Proteomes" id="UP000812270">
    <property type="component" value="Unassembled WGS sequence"/>
</dbReference>
<dbReference type="PANTHER" id="PTHR22600:SF57">
    <property type="entry name" value="BETA-N-ACETYLHEXOSAMINIDASE"/>
    <property type="match status" value="1"/>
</dbReference>
<proteinExistence type="predicted"/>
<comment type="catalytic activity">
    <reaction evidence="1">
        <text>Hydrolysis of terminal non-reducing N-acetyl-D-hexosamine residues in N-acetyl-beta-D-hexosaminides.</text>
        <dbReference type="EC" id="3.2.1.52"/>
    </reaction>
</comment>
<gene>
    <name evidence="7" type="ORF">KTO63_14830</name>
</gene>
<reference evidence="7" key="1">
    <citation type="submission" date="2021-06" db="EMBL/GenBank/DDBJ databases">
        <authorList>
            <person name="Huq M.A."/>
        </authorList>
    </citation>
    <scope>NUCLEOTIDE SEQUENCE</scope>
    <source>
        <strain evidence="7">MAH-26</strain>
    </source>
</reference>
<keyword evidence="3" id="KW-0378">Hydrolase</keyword>
<dbReference type="InterPro" id="IPR025705">
    <property type="entry name" value="Beta_hexosaminidase_sua/sub"/>
</dbReference>
<dbReference type="GO" id="GO:0004563">
    <property type="term" value="F:beta-N-acetylhexosaminidase activity"/>
    <property type="evidence" value="ECO:0007669"/>
    <property type="project" value="UniProtKB-EC"/>
</dbReference>
<comment type="caution">
    <text evidence="7">The sequence shown here is derived from an EMBL/GenBank/DDBJ whole genome shotgun (WGS) entry which is preliminary data.</text>
</comment>
<keyword evidence="4" id="KW-0326">Glycosidase</keyword>
<evidence type="ECO:0000256" key="1">
    <source>
        <dbReference type="ARBA" id="ARBA00001231"/>
    </source>
</evidence>
<dbReference type="AlphaFoldDB" id="A0A9E2SBP0"/>
<dbReference type="InterPro" id="IPR015883">
    <property type="entry name" value="Glyco_hydro_20_cat"/>
</dbReference>
<keyword evidence="8" id="KW-1185">Reference proteome</keyword>
<dbReference type="SMART" id="SM01081">
    <property type="entry name" value="CHB_HEX"/>
    <property type="match status" value="1"/>
</dbReference>
<feature type="domain" description="Chitobiase/beta-hexosaminidases N-terminal" evidence="6">
    <location>
        <begin position="40"/>
        <end position="187"/>
    </location>
</feature>
<protein>
    <recommendedName>
        <fullName evidence="2">beta-N-acetylhexosaminidase</fullName>
        <ecNumber evidence="2">3.2.1.52</ecNumber>
    </recommendedName>
</protein>
<dbReference type="GO" id="GO:0016020">
    <property type="term" value="C:membrane"/>
    <property type="evidence" value="ECO:0007669"/>
    <property type="project" value="TreeGrafter"/>
</dbReference>
<evidence type="ECO:0000313" key="8">
    <source>
        <dbReference type="Proteomes" id="UP000812270"/>
    </source>
</evidence>
<dbReference type="EC" id="3.2.1.52" evidence="2"/>
<accession>A0A9E2SBP0</accession>
<evidence type="ECO:0000256" key="4">
    <source>
        <dbReference type="ARBA" id="ARBA00023295"/>
    </source>
</evidence>
<evidence type="ECO:0000256" key="2">
    <source>
        <dbReference type="ARBA" id="ARBA00012663"/>
    </source>
</evidence>
<feature type="active site" description="Proton donor" evidence="5">
    <location>
        <position position="534"/>
    </location>
</feature>
<sequence>MHTKARNKRSLLKILVTFCLLTITLLQLNAQKKKVENTFNNIDVTWQIEENGHNGKFQSLTSLVLTNKNKKDLPATGWTIYFNFARMIVPGSATGADVQIEHVNGDLFRITPSANFQPLAAGKSFKVSFVSSDWVVNFTDAPTGFYIVWQGAEKGYSLNNVKAIPSTEPKQYLRFAGDKIGLITPQDIYQKNAGIKNIEEAQLPKIFPTPVSYKETNSFFNLSTATKITAPEAFTPELNYLVKQTSKLVGSPTQKLSEITNSIELKQNNLPEGAYALHVKDNAIVIEASSGEGVFYGIQSLLSLISPTAFARTQKAIAVPTVEVEDAPRFGYRAFFLDVARNFQTKQELLRVLDLLALYKQNVLHLHFSDDEAWRVEIPSLPELTQIAAVRGFTTDNKKFLQSTLGSGPDTNTVASGHYSRQDFIEILRYATERHIQVIPEIESPGHARAAIKAMNARYEKYMKLGDSVKAKEFLLYDLQDTSKYMSVQFYNDNVMNVALPSVYSFVETVVNDLAAMYKEANAPLKTVHMGGDEVPAGVWEKSPLYLSLKEKDKSIQSTDDLWYYYFGRVNNILKARGLFLSGWEEAALRKTQQDGGRKMIPNPDFVGEHFQVDVWNNVLGWGAEDLAYQLANSGYKVVLSCVSNQYFDMAYYKDFEEPGYYWGGYVDIDKPFYFVPFDYFKNSREDKFGNPLDKSIFIGKQRLTDYGKSNIVGIKGLLWAETLISSNKMEYMLLPKLLGLAERAWSKDPDWAIEKDSAKSAALYADAWSTFVNVVGKRELPRLNYYAGGFNYRIPSPGAKVDNGKVYANIQLPGFTIRYTIDGKEPTATSNIYKEPISVQGTIKLRAFDERGRGGRSAEVKNN</sequence>
<organism evidence="7 8">
    <name type="scientific">Pinibacter aurantiacus</name>
    <dbReference type="NCBI Taxonomy" id="2851599"/>
    <lineage>
        <taxon>Bacteria</taxon>
        <taxon>Pseudomonadati</taxon>
        <taxon>Bacteroidota</taxon>
        <taxon>Chitinophagia</taxon>
        <taxon>Chitinophagales</taxon>
        <taxon>Chitinophagaceae</taxon>
        <taxon>Pinibacter</taxon>
    </lineage>
</organism>
<dbReference type="Pfam" id="PF02838">
    <property type="entry name" value="Glyco_hydro_20b"/>
    <property type="match status" value="1"/>
</dbReference>
<name>A0A9E2SBP0_9BACT</name>